<reference evidence="9 10" key="1">
    <citation type="journal article" date="2013" name="PLoS ONE">
        <title>Predicting the Proteins of Angomonas deanei, Strigomonas culicis and Their Respective Endosymbionts Reveals New Aspects of the Trypanosomatidae Family.</title>
        <authorList>
            <person name="Motta M.C."/>
            <person name="Martins A.C."/>
            <person name="de Souza S.S."/>
            <person name="Catta-Preta C.M."/>
            <person name="Silva R."/>
            <person name="Klein C.C."/>
            <person name="de Almeida L.G."/>
            <person name="de Lima Cunha O."/>
            <person name="Ciapina L.P."/>
            <person name="Brocchi M."/>
            <person name="Colabardini A.C."/>
            <person name="de Araujo Lima B."/>
            <person name="Machado C.R."/>
            <person name="de Almeida Soares C.M."/>
            <person name="Probst C.M."/>
            <person name="de Menezes C.B."/>
            <person name="Thompson C.E."/>
            <person name="Bartholomeu D.C."/>
            <person name="Gradia D.F."/>
            <person name="Pavoni D.P."/>
            <person name="Grisard E.C."/>
            <person name="Fantinatti-Garboggini F."/>
            <person name="Marchini F.K."/>
            <person name="Rodrigues-Luiz G.F."/>
            <person name="Wagner G."/>
            <person name="Goldman G.H."/>
            <person name="Fietto J.L."/>
            <person name="Elias M.C."/>
            <person name="Goldman M.H."/>
            <person name="Sagot M.F."/>
            <person name="Pereira M."/>
            <person name="Stoco P.H."/>
            <person name="de Mendonca-Neto R.P."/>
            <person name="Teixeira S.M."/>
            <person name="Maciel T.E."/>
            <person name="de Oliveira Mendes T.A."/>
            <person name="Urmenyi T.P."/>
            <person name="de Souza W."/>
            <person name="Schenkman S."/>
            <person name="de Vasconcelos A.T."/>
        </authorList>
    </citation>
    <scope>NUCLEOTIDE SEQUENCE [LARGE SCALE GENOMIC DNA]</scope>
</reference>
<dbReference type="GO" id="GO:0005886">
    <property type="term" value="C:plasma membrane"/>
    <property type="evidence" value="ECO:0007669"/>
    <property type="project" value="TreeGrafter"/>
</dbReference>
<dbReference type="PANTHER" id="PTHR10926">
    <property type="entry name" value="CELL CYCLE CONTROL PROTEIN 50"/>
    <property type="match status" value="1"/>
</dbReference>
<organism evidence="9 10">
    <name type="scientific">Strigomonas culicis</name>
    <dbReference type="NCBI Taxonomy" id="28005"/>
    <lineage>
        <taxon>Eukaryota</taxon>
        <taxon>Discoba</taxon>
        <taxon>Euglenozoa</taxon>
        <taxon>Kinetoplastea</taxon>
        <taxon>Metakinetoplastina</taxon>
        <taxon>Trypanosomatida</taxon>
        <taxon>Trypanosomatidae</taxon>
        <taxon>Strigomonadinae</taxon>
        <taxon>Strigomonas</taxon>
    </lineage>
</organism>
<keyword evidence="4 8" id="KW-1133">Transmembrane helix</keyword>
<keyword evidence="5 6" id="KW-0472">Membrane</keyword>
<dbReference type="PIRSF" id="PIRSF015840">
    <property type="entry name" value="DUF284_TM_euk"/>
    <property type="match status" value="1"/>
</dbReference>
<keyword evidence="10" id="KW-1185">Reference proteome</keyword>
<name>S9USM7_9TRYP</name>
<gene>
    <name evidence="9" type="ORF">STCU_03115</name>
</gene>
<accession>S9USM7</accession>
<dbReference type="OrthoDB" id="340608at2759"/>
<evidence type="ECO:0000313" key="9">
    <source>
        <dbReference type="EMBL" id="EPY31908.1"/>
    </source>
</evidence>
<dbReference type="Proteomes" id="UP000015354">
    <property type="component" value="Unassembled WGS sequence"/>
</dbReference>
<comment type="similarity">
    <text evidence="2 6">Belongs to the CDC50/LEM3 family.</text>
</comment>
<evidence type="ECO:0000313" key="10">
    <source>
        <dbReference type="Proteomes" id="UP000015354"/>
    </source>
</evidence>
<evidence type="ECO:0000256" key="6">
    <source>
        <dbReference type="PIRNR" id="PIRNR015840"/>
    </source>
</evidence>
<feature type="transmembrane region" description="Helical" evidence="8">
    <location>
        <begin position="38"/>
        <end position="62"/>
    </location>
</feature>
<dbReference type="Pfam" id="PF03381">
    <property type="entry name" value="CDC50"/>
    <property type="match status" value="1"/>
</dbReference>
<evidence type="ECO:0000256" key="4">
    <source>
        <dbReference type="ARBA" id="ARBA00022989"/>
    </source>
</evidence>
<comment type="caution">
    <text evidence="9">The sequence shown here is derived from an EMBL/GenBank/DDBJ whole genome shotgun (WGS) entry which is preliminary data.</text>
</comment>
<dbReference type="EMBL" id="ATMH01003115">
    <property type="protein sequence ID" value="EPY31908.1"/>
    <property type="molecule type" value="Genomic_DNA"/>
</dbReference>
<evidence type="ECO:0000256" key="7">
    <source>
        <dbReference type="SAM" id="MobiDB-lite"/>
    </source>
</evidence>
<evidence type="ECO:0000256" key="3">
    <source>
        <dbReference type="ARBA" id="ARBA00022692"/>
    </source>
</evidence>
<evidence type="ECO:0000256" key="8">
    <source>
        <dbReference type="SAM" id="Phobius"/>
    </source>
</evidence>
<comment type="subcellular location">
    <subcellularLocation>
        <location evidence="1">Membrane</location>
    </subcellularLocation>
</comment>
<protein>
    <recommendedName>
        <fullName evidence="11">Miltefosine transporter beta subunit</fullName>
    </recommendedName>
</protein>
<dbReference type="GO" id="GO:0005783">
    <property type="term" value="C:endoplasmic reticulum"/>
    <property type="evidence" value="ECO:0007669"/>
    <property type="project" value="TreeGrafter"/>
</dbReference>
<evidence type="ECO:0000256" key="2">
    <source>
        <dbReference type="ARBA" id="ARBA00009457"/>
    </source>
</evidence>
<feature type="transmembrane region" description="Helical" evidence="8">
    <location>
        <begin position="342"/>
        <end position="363"/>
    </location>
</feature>
<dbReference type="InterPro" id="IPR005045">
    <property type="entry name" value="CDC50/LEM3_fam"/>
</dbReference>
<evidence type="ECO:0000256" key="5">
    <source>
        <dbReference type="ARBA" id="ARBA00023136"/>
    </source>
</evidence>
<feature type="region of interest" description="Disordered" evidence="7">
    <location>
        <begin position="1"/>
        <end position="22"/>
    </location>
</feature>
<dbReference type="AlphaFoldDB" id="S9USM7"/>
<dbReference type="GO" id="GO:0005794">
    <property type="term" value="C:Golgi apparatus"/>
    <property type="evidence" value="ECO:0007669"/>
    <property type="project" value="TreeGrafter"/>
</dbReference>
<evidence type="ECO:0000256" key="1">
    <source>
        <dbReference type="ARBA" id="ARBA00004370"/>
    </source>
</evidence>
<evidence type="ECO:0008006" key="11">
    <source>
        <dbReference type="Google" id="ProtNLM"/>
    </source>
</evidence>
<keyword evidence="3 8" id="KW-0812">Transmembrane</keyword>
<sequence>MAEDAEEVKAERNPNVKPHQKKRIEQQSLWHFYPRHTALPVALTLIIVTVFCIPAGVSTLVYSNKVLEVDLRYDQINAYVYRSGEAGLYPYSFDFNGSTYSTGVTTTVRFNLSKSAAAPVYLQYRLKKFYQNYRWFGASLDEAQNNGADTTMASKCNPFRYPGEVSDNQQPGYYNPCGALAWAMFNDSISLYNSKGVLICDGTQFTANGTNLTSDNQCHKSGIALNSATTKSFMPAVPSTKVTGPMWTGDGGTESTDPFYTAGYYFEEPGHKIPITTDEDFIVWEKMAYLADFSNMYRIIDVDLPAGEYTLNITENFNVNAFSGEKHVRLVTRTWIGGRNHILGILLVVLGCVSFVIFVAVLVTGCVMNRI</sequence>
<proteinExistence type="inferred from homology"/>
<dbReference type="PANTHER" id="PTHR10926:SF73">
    <property type="entry name" value="LEM3 (LIGAND-EFFECT MODULATOR 3) FAMILY _ CDC50 FAMILY"/>
    <property type="match status" value="1"/>
</dbReference>